<evidence type="ECO:0000256" key="2">
    <source>
        <dbReference type="ARBA" id="ARBA00022490"/>
    </source>
</evidence>
<dbReference type="PANTHER" id="PTHR34700">
    <property type="entry name" value="POTASSIUM BINDING PROTEIN KBP"/>
    <property type="match status" value="1"/>
</dbReference>
<evidence type="ECO:0000313" key="7">
    <source>
        <dbReference type="EMBL" id="RMV77535.1"/>
    </source>
</evidence>
<dbReference type="AlphaFoldDB" id="A0A3M6FA42"/>
<dbReference type="CDD" id="cd00118">
    <property type="entry name" value="LysM"/>
    <property type="match status" value="1"/>
</dbReference>
<evidence type="ECO:0000256" key="1">
    <source>
        <dbReference type="ARBA" id="ARBA00004496"/>
    </source>
</evidence>
<comment type="subcellular location">
    <subcellularLocation>
        <location evidence="1">Cytoplasm</location>
    </subcellularLocation>
</comment>
<dbReference type="Proteomes" id="UP000269872">
    <property type="component" value="Unassembled WGS sequence"/>
</dbReference>
<dbReference type="Gene3D" id="3.10.350.10">
    <property type="entry name" value="LysM domain"/>
    <property type="match status" value="1"/>
</dbReference>
<dbReference type="PANTHER" id="PTHR34700:SF8">
    <property type="entry name" value="POTASSIUM BINDING PROTEIN KBP"/>
    <property type="match status" value="1"/>
</dbReference>
<dbReference type="FunFam" id="3.10.350.10:FF:000001">
    <property type="entry name" value="Peptidoglycan-binding protein LysM"/>
    <property type="match status" value="1"/>
</dbReference>
<feature type="compositionally biased region" description="Polar residues" evidence="4">
    <location>
        <begin position="17"/>
        <end position="29"/>
    </location>
</feature>
<evidence type="ECO:0000259" key="6">
    <source>
        <dbReference type="PROSITE" id="PS51782"/>
    </source>
</evidence>
<proteinExistence type="predicted"/>
<feature type="region of interest" description="Disordered" evidence="4">
    <location>
        <begin position="134"/>
        <end position="165"/>
    </location>
</feature>
<feature type="domain" description="BON" evidence="5">
    <location>
        <begin position="274"/>
        <end position="342"/>
    </location>
</feature>
<organism evidence="7 8">
    <name type="scientific">Pseudomonas caricapapayae</name>
    <dbReference type="NCBI Taxonomy" id="46678"/>
    <lineage>
        <taxon>Bacteria</taxon>
        <taxon>Pseudomonadati</taxon>
        <taxon>Pseudomonadota</taxon>
        <taxon>Gammaproteobacteria</taxon>
        <taxon>Pseudomonadales</taxon>
        <taxon>Pseudomonadaceae</taxon>
        <taxon>Pseudomonas</taxon>
    </lineage>
</organism>
<dbReference type="InterPro" id="IPR007055">
    <property type="entry name" value="BON_dom"/>
</dbReference>
<evidence type="ECO:0000256" key="3">
    <source>
        <dbReference type="ARBA" id="ARBA00072219"/>
    </source>
</evidence>
<evidence type="ECO:0000313" key="8">
    <source>
        <dbReference type="Proteomes" id="UP000269872"/>
    </source>
</evidence>
<feature type="region of interest" description="Disordered" evidence="4">
    <location>
        <begin position="17"/>
        <end position="55"/>
    </location>
</feature>
<dbReference type="InterPro" id="IPR052196">
    <property type="entry name" value="Bact_Kbp"/>
</dbReference>
<keyword evidence="2" id="KW-0963">Cytoplasm</keyword>
<feature type="compositionally biased region" description="Basic residues" evidence="4">
    <location>
        <begin position="149"/>
        <end position="158"/>
    </location>
</feature>
<dbReference type="Pfam" id="PF01476">
    <property type="entry name" value="LysM"/>
    <property type="match status" value="1"/>
</dbReference>
<feature type="compositionally biased region" description="Low complexity" evidence="4">
    <location>
        <begin position="41"/>
        <end position="55"/>
    </location>
</feature>
<gene>
    <name evidence="7" type="ORF">ALP05_05518</name>
</gene>
<sequence>MDWRKCMPLVSVPSGSSIRSAQLKGSSPNVKCRRSYSRPMRVSSRVSESKRSLSSLSRYETPRSIRLLASCSSTCSELSDDNSKRRLGCIWCRRCSNGSGSKLDSGTTPRRSVPTRWPRQAAASACRPSYAASTVRAQANTRSPGAVKPSKRWPRLTRGKPSSSSRLRRRIDRVGWVMLQRAAAWPKCLVSSRAIRNLSCLMSIFTPMGSPGSRFYAFRPSPGRATLVGSLQPAVYKGYTFTNTPENLRTEIQNMSLISFLKDAGEEILDALTSNHASAEDVLKKHISEVGLGNPNVHIEVVGSTVIVEGQVANQEEKEKIVVTLGNIHGVDKVDDRMTVAGGETAESEYVEVQSGDTLSAISKRVYGDANQYQKIFEANKPMLKDVNRIYPGQKLRIPR</sequence>
<protein>
    <recommendedName>
        <fullName evidence="3">Potassium binding protein Kbp</fullName>
    </recommendedName>
</protein>
<dbReference type="InterPro" id="IPR018392">
    <property type="entry name" value="LysM"/>
</dbReference>
<name>A0A3M6FA42_9PSED</name>
<accession>A0A3M6FA42</accession>
<dbReference type="InterPro" id="IPR036779">
    <property type="entry name" value="LysM_dom_sf"/>
</dbReference>
<dbReference type="GO" id="GO:0005737">
    <property type="term" value="C:cytoplasm"/>
    <property type="evidence" value="ECO:0007669"/>
    <property type="project" value="UniProtKB-SubCell"/>
</dbReference>
<feature type="domain" description="LysM" evidence="6">
    <location>
        <begin position="349"/>
        <end position="398"/>
    </location>
</feature>
<dbReference type="SMART" id="SM00257">
    <property type="entry name" value="LysM"/>
    <property type="match status" value="1"/>
</dbReference>
<dbReference type="NCBIfam" id="NF008399">
    <property type="entry name" value="PRK11198.1"/>
    <property type="match status" value="1"/>
</dbReference>
<dbReference type="EMBL" id="RBUY01000045">
    <property type="protein sequence ID" value="RMV77535.1"/>
    <property type="molecule type" value="Genomic_DNA"/>
</dbReference>
<reference evidence="7 8" key="1">
    <citation type="submission" date="2018-08" db="EMBL/GenBank/DDBJ databases">
        <title>Recombination of ecologically and evolutionarily significant loci maintains genetic cohesion in the Pseudomonas syringae species complex.</title>
        <authorList>
            <person name="Dillon M."/>
            <person name="Thakur S."/>
            <person name="Almeida R.N.D."/>
            <person name="Weir B.S."/>
            <person name="Guttman D.S."/>
        </authorList>
    </citation>
    <scope>NUCLEOTIDE SEQUENCE [LARGE SCALE GENOMIC DNA]</scope>
    <source>
        <strain evidence="7 8">ICMP 7496</strain>
    </source>
</reference>
<dbReference type="SUPFAM" id="SSF54106">
    <property type="entry name" value="LysM domain"/>
    <property type="match status" value="1"/>
</dbReference>
<evidence type="ECO:0000256" key="4">
    <source>
        <dbReference type="SAM" id="MobiDB-lite"/>
    </source>
</evidence>
<dbReference type="PROSITE" id="PS50914">
    <property type="entry name" value="BON"/>
    <property type="match status" value="1"/>
</dbReference>
<comment type="caution">
    <text evidence="7">The sequence shown here is derived from an EMBL/GenBank/DDBJ whole genome shotgun (WGS) entry which is preliminary data.</text>
</comment>
<dbReference type="Pfam" id="PF04972">
    <property type="entry name" value="BON"/>
    <property type="match status" value="1"/>
</dbReference>
<evidence type="ECO:0000259" key="5">
    <source>
        <dbReference type="PROSITE" id="PS50914"/>
    </source>
</evidence>
<dbReference type="PROSITE" id="PS51782">
    <property type="entry name" value="LYSM"/>
    <property type="match status" value="1"/>
</dbReference>